<protein>
    <submittedName>
        <fullName evidence="1">Uncharacterized protein</fullName>
    </submittedName>
</protein>
<dbReference type="GeneID" id="31819307"/>
<dbReference type="Proteomes" id="UP000257139">
    <property type="component" value="Plasmid CBM2594_p"/>
</dbReference>
<evidence type="ECO:0000313" key="3">
    <source>
        <dbReference type="EMBL" id="SPC25462.1"/>
    </source>
</evidence>
<dbReference type="RefSeq" id="WP_145987296.1">
    <property type="nucleotide sequence ID" value="NZ_CBCRZP010000085.1"/>
</dbReference>
<organism evidence="1">
    <name type="scientific">Cupriavidus taiwanensis</name>
    <dbReference type="NCBI Taxonomy" id="164546"/>
    <lineage>
        <taxon>Bacteria</taxon>
        <taxon>Pseudomonadati</taxon>
        <taxon>Pseudomonadota</taxon>
        <taxon>Betaproteobacteria</taxon>
        <taxon>Burkholderiales</taxon>
        <taxon>Burkholderiaceae</taxon>
        <taxon>Cupriavidus</taxon>
    </lineage>
</organism>
<evidence type="ECO:0000313" key="6">
    <source>
        <dbReference type="Proteomes" id="UP000257139"/>
    </source>
</evidence>
<name>A0A375CLX5_9BURK</name>
<reference evidence="5 6" key="1">
    <citation type="submission" date="2018-01" db="EMBL/GenBank/DDBJ databases">
        <authorList>
            <person name="Clerissi C."/>
        </authorList>
    </citation>
    <scope>NUCLEOTIDE SEQUENCE</scope>
    <source>
        <strain evidence="2">Cupriavidus taiwanensis LMG 19430</strain>
        <strain evidence="1">Cupriavidus taiwanensis STM 3521</strain>
        <strain evidence="3">Cupriavidus taiwanensis STM 6021</strain>
        <strain evidence="4">Cupriavidus taiwanensis SWF 66322</strain>
        <plasmid evidence="6">cbm2594_p</plasmid>
        <plasmid evidence="4">CBM2636p</plasmid>
        <plasmid evidence="5">cbm2636p</plasmid>
    </source>
</reference>
<dbReference type="EMBL" id="OFSP01000042">
    <property type="protein sequence ID" value="SOY75286.1"/>
    <property type="molecule type" value="Genomic_DNA"/>
</dbReference>
<evidence type="ECO:0000313" key="5">
    <source>
        <dbReference type="Proteomes" id="UP000254259"/>
    </source>
</evidence>
<evidence type="ECO:0000313" key="4">
    <source>
        <dbReference type="EMBL" id="SPD69361.1"/>
    </source>
</evidence>
<dbReference type="EMBL" id="OGUU01000040">
    <property type="protein sequence ID" value="SPC25462.1"/>
    <property type="molecule type" value="Genomic_DNA"/>
</dbReference>
<keyword evidence="4" id="KW-0614">Plasmid</keyword>
<evidence type="ECO:0000313" key="2">
    <source>
        <dbReference type="EMBL" id="SOY77376.1"/>
    </source>
</evidence>
<evidence type="ECO:0000313" key="1">
    <source>
        <dbReference type="EMBL" id="SOY75286.1"/>
    </source>
</evidence>
<gene>
    <name evidence="2" type="ORF">CBM2586_P110008</name>
    <name evidence="1" type="ORF">CBM2589_P110008</name>
    <name evidence="3" type="ORF">CBM2594_P50008</name>
    <name evidence="4" type="ORF">CBM2636_P20048</name>
</gene>
<dbReference type="EMBL" id="LT984815">
    <property type="protein sequence ID" value="SPD69361.1"/>
    <property type="molecule type" value="Genomic_DNA"/>
</dbReference>
<geneLocation type="plasmid" evidence="4">
    <name>CBM2636p</name>
</geneLocation>
<dbReference type="AlphaFoldDB" id="A0A375CLX5"/>
<accession>A0A375CLX5</accession>
<dbReference type="Proteomes" id="UP000254259">
    <property type="component" value="Plasmid CBM2636p"/>
</dbReference>
<dbReference type="EMBL" id="OFSN01000030">
    <property type="protein sequence ID" value="SOY77376.1"/>
    <property type="molecule type" value="Genomic_DNA"/>
</dbReference>
<sequence>MMGWFARANIRCIFSEFIQHGGGVPKGMTRFACLTLGVNILGGDKAQMISYRRRNGRHLSGKATVLAIAISIGYLYGCAGSRSASDAARTPEAFLAAINNVIEHGDLTNSELLAESFRLKFSHGEPHQAFHPKTNELIGIRRDFKIASASQETFLYSTTPSASYGTLAPSDGGLPRVSFGDYLDRNNICITRGVLFDKFGRGISHRNYDHPGEDYFYGFNYKENWIELIVGFSTIDCATNISLFQNRKMVELP</sequence>
<dbReference type="Proteomes" id="UP000257016">
    <property type="component" value="Unassembled WGS sequence"/>
</dbReference>
<dbReference type="Proteomes" id="UP000256297">
    <property type="component" value="Plasmid CBM2589_p"/>
</dbReference>
<proteinExistence type="predicted"/>
<geneLocation type="plasmid" evidence="6">
    <name>cbm2594_p</name>
</geneLocation>
<geneLocation type="plasmid" evidence="5">
    <name>cbm2636p</name>
</geneLocation>